<evidence type="ECO:0000256" key="1">
    <source>
        <dbReference type="ARBA" id="ARBA00022679"/>
    </source>
</evidence>
<dbReference type="Proteomes" id="UP000515489">
    <property type="component" value="Chromosome"/>
</dbReference>
<proteinExistence type="predicted"/>
<dbReference type="RefSeq" id="WP_185886407.1">
    <property type="nucleotide sequence ID" value="NZ_CP060202.1"/>
</dbReference>
<keyword evidence="5" id="KW-1185">Reference proteome</keyword>
<dbReference type="Gene3D" id="3.40.630.30">
    <property type="match status" value="2"/>
</dbReference>
<feature type="domain" description="N-acetyltransferase" evidence="3">
    <location>
        <begin position="13"/>
        <end position="165"/>
    </location>
</feature>
<keyword evidence="2" id="KW-0012">Acyltransferase</keyword>
<gene>
    <name evidence="4" type="ORF">H4317_10355</name>
</gene>
<dbReference type="AlphaFoldDB" id="A0A7G7W2K9"/>
<keyword evidence="1 4" id="KW-0808">Transferase</keyword>
<dbReference type="PANTHER" id="PTHR43420:SF44">
    <property type="entry name" value="ACETYLTRANSFERASE YPEA"/>
    <property type="match status" value="1"/>
</dbReference>
<evidence type="ECO:0000313" key="5">
    <source>
        <dbReference type="Proteomes" id="UP000515489"/>
    </source>
</evidence>
<dbReference type="SUPFAM" id="SSF55729">
    <property type="entry name" value="Acyl-CoA N-acyltransferases (Nat)"/>
    <property type="match status" value="1"/>
</dbReference>
<evidence type="ECO:0000313" key="4">
    <source>
        <dbReference type="EMBL" id="QNH60602.1"/>
    </source>
</evidence>
<organism evidence="4 5">
    <name type="scientific">Hymenobacter sediminicola</name>
    <dbReference type="NCBI Taxonomy" id="2761579"/>
    <lineage>
        <taxon>Bacteria</taxon>
        <taxon>Pseudomonadati</taxon>
        <taxon>Bacteroidota</taxon>
        <taxon>Cytophagia</taxon>
        <taxon>Cytophagales</taxon>
        <taxon>Hymenobacteraceae</taxon>
        <taxon>Hymenobacter</taxon>
    </lineage>
</organism>
<accession>A0A7G7W2K9</accession>
<protein>
    <submittedName>
        <fullName evidence="4">GNAT family N-acetyltransferase</fullName>
    </submittedName>
</protein>
<dbReference type="InterPro" id="IPR050680">
    <property type="entry name" value="YpeA/RimI_acetyltransf"/>
</dbReference>
<evidence type="ECO:0000256" key="2">
    <source>
        <dbReference type="ARBA" id="ARBA00023315"/>
    </source>
</evidence>
<dbReference type="GO" id="GO:0016747">
    <property type="term" value="F:acyltransferase activity, transferring groups other than amino-acyl groups"/>
    <property type="evidence" value="ECO:0007669"/>
    <property type="project" value="InterPro"/>
</dbReference>
<sequence length="281" mass="31652">MNSQTEAELIARPVLKFTSQELAQAMNRSFEEYFVPFNFDAASFERRFRSEHLDPAASRLWFKGDQLIGVVYLARRGWTCRVAGMGLVKEARSQGYGRTMLQTAIEEATMRGDREMLLEVFTENEPARRLYERLGFRNTRHLLSFRRMPAPMSNMTALSELDPLTVARLVTTEGEPDLPWMFSGETLAAAAPPARAFHLAHSAYAVVRPEAERSLLLTLVVPRALRRQGWATRMLQALEAEFPGVPLVASLVPEGAVRAVLQAAGWEQQPLSLYEMVRPLG</sequence>
<dbReference type="KEGG" id="hsk:H4317_10355"/>
<dbReference type="InterPro" id="IPR000182">
    <property type="entry name" value="GNAT_dom"/>
</dbReference>
<name>A0A7G7W2K9_9BACT</name>
<dbReference type="InterPro" id="IPR016181">
    <property type="entry name" value="Acyl_CoA_acyltransferase"/>
</dbReference>
<reference evidence="4 5" key="1">
    <citation type="submission" date="2020-08" db="EMBL/GenBank/DDBJ databases">
        <title>Hymenobacter sp. S2-20-2 genome sequencing.</title>
        <authorList>
            <person name="Jin L."/>
        </authorList>
    </citation>
    <scope>NUCLEOTIDE SEQUENCE [LARGE SCALE GENOMIC DNA]</scope>
    <source>
        <strain evidence="4 5">S2-20-2</strain>
    </source>
</reference>
<evidence type="ECO:0000259" key="3">
    <source>
        <dbReference type="PROSITE" id="PS51186"/>
    </source>
</evidence>
<dbReference type="Pfam" id="PF00583">
    <property type="entry name" value="Acetyltransf_1"/>
    <property type="match status" value="1"/>
</dbReference>
<dbReference type="EMBL" id="CP060202">
    <property type="protein sequence ID" value="QNH60602.1"/>
    <property type="molecule type" value="Genomic_DNA"/>
</dbReference>
<dbReference type="CDD" id="cd04301">
    <property type="entry name" value="NAT_SF"/>
    <property type="match status" value="1"/>
</dbReference>
<dbReference type="PANTHER" id="PTHR43420">
    <property type="entry name" value="ACETYLTRANSFERASE"/>
    <property type="match status" value="1"/>
</dbReference>
<dbReference type="PROSITE" id="PS51186">
    <property type="entry name" value="GNAT"/>
    <property type="match status" value="1"/>
</dbReference>